<comment type="caution">
    <text evidence="2">The sequence shown here is derived from an EMBL/GenBank/DDBJ whole genome shotgun (WGS) entry which is preliminary data.</text>
</comment>
<protein>
    <submittedName>
        <fullName evidence="2">Uncharacterized protein</fullName>
    </submittedName>
</protein>
<gene>
    <name evidence="2" type="ORF">ENSA7_36800</name>
</gene>
<keyword evidence="1" id="KW-1133">Transmembrane helix</keyword>
<sequence>MSGLEETPRVPWYTAASAVTIGLAAIYLAVVPIVAGRWLDALVPSGLAIATILAWWSMRRQQDTNGADAMLGIVMVWIAYVCALRT</sequence>
<feature type="transmembrane region" description="Helical" evidence="1">
    <location>
        <begin position="41"/>
        <end position="58"/>
    </location>
</feature>
<keyword evidence="1" id="KW-0472">Membrane</keyword>
<name>A0A2S9YNF8_9BACT</name>
<evidence type="ECO:0000313" key="3">
    <source>
        <dbReference type="Proteomes" id="UP000238823"/>
    </source>
</evidence>
<feature type="transmembrane region" description="Helical" evidence="1">
    <location>
        <begin position="64"/>
        <end position="84"/>
    </location>
</feature>
<dbReference type="EMBL" id="PVNL01000071">
    <property type="protein sequence ID" value="PRQ06621.1"/>
    <property type="molecule type" value="Genomic_DNA"/>
</dbReference>
<feature type="transmembrane region" description="Helical" evidence="1">
    <location>
        <begin position="12"/>
        <end position="34"/>
    </location>
</feature>
<proteinExistence type="predicted"/>
<reference evidence="2 3" key="1">
    <citation type="submission" date="2018-03" db="EMBL/GenBank/DDBJ databases">
        <title>Draft Genome Sequences of the Obligatory Marine Myxobacteria Enhygromyxa salina SWB007.</title>
        <authorList>
            <person name="Poehlein A."/>
            <person name="Moghaddam J.A."/>
            <person name="Harms H."/>
            <person name="Alanjari M."/>
            <person name="Koenig G.M."/>
            <person name="Daniel R."/>
            <person name="Schaeberle T.F."/>
        </authorList>
    </citation>
    <scope>NUCLEOTIDE SEQUENCE [LARGE SCALE GENOMIC DNA]</scope>
    <source>
        <strain evidence="2 3">SWB007</strain>
    </source>
</reference>
<accession>A0A2S9YNF8</accession>
<dbReference type="Proteomes" id="UP000238823">
    <property type="component" value="Unassembled WGS sequence"/>
</dbReference>
<evidence type="ECO:0000256" key="1">
    <source>
        <dbReference type="SAM" id="Phobius"/>
    </source>
</evidence>
<organism evidence="2 3">
    <name type="scientific">Enhygromyxa salina</name>
    <dbReference type="NCBI Taxonomy" id="215803"/>
    <lineage>
        <taxon>Bacteria</taxon>
        <taxon>Pseudomonadati</taxon>
        <taxon>Myxococcota</taxon>
        <taxon>Polyangia</taxon>
        <taxon>Nannocystales</taxon>
        <taxon>Nannocystaceae</taxon>
        <taxon>Enhygromyxa</taxon>
    </lineage>
</organism>
<dbReference type="AlphaFoldDB" id="A0A2S9YNF8"/>
<keyword evidence="1" id="KW-0812">Transmembrane</keyword>
<evidence type="ECO:0000313" key="2">
    <source>
        <dbReference type="EMBL" id="PRQ06621.1"/>
    </source>
</evidence>